<name>A0AAV2PQV1_MEGNR</name>
<comment type="caution">
    <text evidence="1">The sequence shown here is derived from an EMBL/GenBank/DDBJ whole genome shotgun (WGS) entry which is preliminary data.</text>
</comment>
<evidence type="ECO:0008006" key="3">
    <source>
        <dbReference type="Google" id="ProtNLM"/>
    </source>
</evidence>
<dbReference type="Proteomes" id="UP001497623">
    <property type="component" value="Unassembled WGS sequence"/>
</dbReference>
<dbReference type="SUPFAM" id="SSF56436">
    <property type="entry name" value="C-type lectin-like"/>
    <property type="match status" value="1"/>
</dbReference>
<feature type="non-terminal residue" evidence="1">
    <location>
        <position position="1"/>
    </location>
</feature>
<reference evidence="1 2" key="1">
    <citation type="submission" date="2024-05" db="EMBL/GenBank/DDBJ databases">
        <authorList>
            <person name="Wallberg A."/>
        </authorList>
    </citation>
    <scope>NUCLEOTIDE SEQUENCE [LARGE SCALE GENOMIC DNA]</scope>
</reference>
<accession>A0AAV2PQV1</accession>
<proteinExistence type="predicted"/>
<dbReference type="AlphaFoldDB" id="A0AAV2PQV1"/>
<feature type="non-terminal residue" evidence="1">
    <location>
        <position position="208"/>
    </location>
</feature>
<protein>
    <recommendedName>
        <fullName evidence="3">C-type lectin domain-containing protein</fullName>
    </recommendedName>
</protein>
<dbReference type="EMBL" id="CAXKWB010001101">
    <property type="protein sequence ID" value="CAL4063309.1"/>
    <property type="molecule type" value="Genomic_DNA"/>
</dbReference>
<dbReference type="InterPro" id="IPR016187">
    <property type="entry name" value="CTDL_fold"/>
</dbReference>
<evidence type="ECO:0000313" key="2">
    <source>
        <dbReference type="Proteomes" id="UP001497623"/>
    </source>
</evidence>
<evidence type="ECO:0000313" key="1">
    <source>
        <dbReference type="EMBL" id="CAL4063309.1"/>
    </source>
</evidence>
<keyword evidence="2" id="KW-1185">Reference proteome</keyword>
<sequence length="208" mass="23677">GTSMTLSTLHRVFNQEDNGHKLKCVIAHPTLDEPDVTYIPITVYFSPVQKQEHTFYQIKLNSDYEIILSFSANPQPTALMWSFGPNFSEIANHIQIPFDNGKISTSLIIRDNDSSQALLRLFEITNEDIETQFTLHVANEIGAADYSVMLSEDQNPIECKRGFFMVDGSTQCFKLYDEDIRSWNEAQRKCHQENLLLAEPIDEAAANL</sequence>
<organism evidence="1 2">
    <name type="scientific">Meganyctiphanes norvegica</name>
    <name type="common">Northern krill</name>
    <name type="synonym">Thysanopoda norvegica</name>
    <dbReference type="NCBI Taxonomy" id="48144"/>
    <lineage>
        <taxon>Eukaryota</taxon>
        <taxon>Metazoa</taxon>
        <taxon>Ecdysozoa</taxon>
        <taxon>Arthropoda</taxon>
        <taxon>Crustacea</taxon>
        <taxon>Multicrustacea</taxon>
        <taxon>Malacostraca</taxon>
        <taxon>Eumalacostraca</taxon>
        <taxon>Eucarida</taxon>
        <taxon>Euphausiacea</taxon>
        <taxon>Euphausiidae</taxon>
        <taxon>Meganyctiphanes</taxon>
    </lineage>
</organism>
<gene>
    <name evidence="1" type="ORF">MNOR_LOCUS3272</name>
</gene>